<dbReference type="EMBL" id="AMYD01003439">
    <property type="protein sequence ID" value="EQB46316.1"/>
    <property type="molecule type" value="Genomic_DNA"/>
</dbReference>
<name>T0L3T9_COLGC</name>
<comment type="caution">
    <text evidence="2">The sequence shown here is derived from an EMBL/GenBank/DDBJ whole genome shotgun (WGS) entry which is preliminary data.</text>
</comment>
<dbReference type="AlphaFoldDB" id="T0L3T9"/>
<protein>
    <submittedName>
        <fullName evidence="2">Uncharacterized protein</fullName>
    </submittedName>
</protein>
<sequence length="20" mass="2328">MFPYQANKLETTASVQQQKD</sequence>
<gene>
    <name evidence="2" type="ORF">CGLO_14640</name>
</gene>
<evidence type="ECO:0000313" key="3">
    <source>
        <dbReference type="Proteomes" id="UP000015530"/>
    </source>
</evidence>
<feature type="region of interest" description="Disordered" evidence="1">
    <location>
        <begin position="1"/>
        <end position="20"/>
    </location>
</feature>
<proteinExistence type="predicted"/>
<dbReference type="HOGENOM" id="CLU_3428506_0_0_1"/>
<organism evidence="2 3">
    <name type="scientific">Colletotrichum gloeosporioides (strain Cg-14)</name>
    <name type="common">Anthracnose fungus</name>
    <name type="synonym">Glomerella cingulata</name>
    <dbReference type="NCBI Taxonomy" id="1237896"/>
    <lineage>
        <taxon>Eukaryota</taxon>
        <taxon>Fungi</taxon>
        <taxon>Dikarya</taxon>
        <taxon>Ascomycota</taxon>
        <taxon>Pezizomycotina</taxon>
        <taxon>Sordariomycetes</taxon>
        <taxon>Hypocreomycetidae</taxon>
        <taxon>Glomerellales</taxon>
        <taxon>Glomerellaceae</taxon>
        <taxon>Colletotrichum</taxon>
        <taxon>Colletotrichum gloeosporioides species complex</taxon>
    </lineage>
</organism>
<evidence type="ECO:0000313" key="2">
    <source>
        <dbReference type="EMBL" id="EQB46316.1"/>
    </source>
</evidence>
<accession>T0L3T9</accession>
<dbReference type="Proteomes" id="UP000015530">
    <property type="component" value="Unassembled WGS sequence"/>
</dbReference>
<feature type="compositionally biased region" description="Polar residues" evidence="1">
    <location>
        <begin position="8"/>
        <end position="20"/>
    </location>
</feature>
<evidence type="ECO:0000256" key="1">
    <source>
        <dbReference type="SAM" id="MobiDB-lite"/>
    </source>
</evidence>
<reference evidence="3" key="1">
    <citation type="journal article" date="2013" name="Mol. Plant Microbe Interact.">
        <title>Global aspects of pacC regulation of pathogenicity genes in Colletotrichum gloeosporioides as revealed by transcriptome analysis.</title>
        <authorList>
            <person name="Alkan N."/>
            <person name="Meng X."/>
            <person name="Friedlander G."/>
            <person name="Reuveni E."/>
            <person name="Sukno S."/>
            <person name="Sherman A."/>
            <person name="Thon M."/>
            <person name="Fluhr R."/>
            <person name="Prusky D."/>
        </authorList>
    </citation>
    <scope>NUCLEOTIDE SEQUENCE [LARGE SCALE GENOMIC DNA]</scope>
    <source>
        <strain evidence="3">Cg-14</strain>
    </source>
</reference>